<organism evidence="1 2">
    <name type="scientific">Chitinophaga eiseniae</name>
    <dbReference type="NCBI Taxonomy" id="634771"/>
    <lineage>
        <taxon>Bacteria</taxon>
        <taxon>Pseudomonadati</taxon>
        <taxon>Bacteroidota</taxon>
        <taxon>Chitinophagia</taxon>
        <taxon>Chitinophagales</taxon>
        <taxon>Chitinophagaceae</taxon>
        <taxon>Chitinophaga</taxon>
    </lineage>
</organism>
<name>A0A1T4TIA0_9BACT</name>
<protein>
    <submittedName>
        <fullName evidence="1">Uncharacterized protein</fullName>
    </submittedName>
</protein>
<dbReference type="AlphaFoldDB" id="A0A1T4TIA0"/>
<gene>
    <name evidence="1" type="ORF">SAMN04488128_105144</name>
</gene>
<accession>A0A1T4TIA0</accession>
<dbReference type="EMBL" id="FUWZ01000005">
    <property type="protein sequence ID" value="SKA40215.1"/>
    <property type="molecule type" value="Genomic_DNA"/>
</dbReference>
<dbReference type="Proteomes" id="UP000190367">
    <property type="component" value="Unassembled WGS sequence"/>
</dbReference>
<dbReference type="RefSeq" id="WP_078671957.1">
    <property type="nucleotide sequence ID" value="NZ_FUWZ01000005.1"/>
</dbReference>
<evidence type="ECO:0000313" key="2">
    <source>
        <dbReference type="Proteomes" id="UP000190367"/>
    </source>
</evidence>
<proteinExistence type="predicted"/>
<evidence type="ECO:0000313" key="1">
    <source>
        <dbReference type="EMBL" id="SKA40215.1"/>
    </source>
</evidence>
<reference evidence="2" key="1">
    <citation type="submission" date="2017-02" db="EMBL/GenBank/DDBJ databases">
        <authorList>
            <person name="Varghese N."/>
            <person name="Submissions S."/>
        </authorList>
    </citation>
    <scope>NUCLEOTIDE SEQUENCE [LARGE SCALE GENOMIC DNA]</scope>
    <source>
        <strain evidence="2">DSM 22224</strain>
    </source>
</reference>
<sequence>MIDDRIKQLSDYISYHSAREAACFPIDRYFLEPYINEILGFNKIDYILYNFEKGNITYSKVLMLCLPDLWEHVTVDDLILIINRFTNDFSYYAMLVFTSAYLEIDLLPLILSLDSVSSERRIVIKKFLLSQYPNLIRSEEDIFWNHEEILGIHIGDWEYNKQKFLLDTRILPAKRSMDELREYIYSLDI</sequence>
<keyword evidence="2" id="KW-1185">Reference proteome</keyword>
<dbReference type="OrthoDB" id="1243577at2"/>
<dbReference type="STRING" id="634771.SAMN04488128_105144"/>